<comment type="caution">
    <text evidence="1">The sequence shown here is derived from an EMBL/GenBank/DDBJ whole genome shotgun (WGS) entry which is preliminary data.</text>
</comment>
<evidence type="ECO:0000313" key="1">
    <source>
        <dbReference type="EMBL" id="PCI29029.1"/>
    </source>
</evidence>
<proteinExistence type="predicted"/>
<dbReference type="EMBL" id="NVSR01000021">
    <property type="protein sequence ID" value="PCI29029.1"/>
    <property type="molecule type" value="Genomic_DNA"/>
</dbReference>
<gene>
    <name evidence="1" type="ORF">COB67_05015</name>
</gene>
<evidence type="ECO:0000313" key="2">
    <source>
        <dbReference type="Proteomes" id="UP000218113"/>
    </source>
</evidence>
<dbReference type="Proteomes" id="UP000218113">
    <property type="component" value="Unassembled WGS sequence"/>
</dbReference>
<dbReference type="AlphaFoldDB" id="A0A2A4T6X1"/>
<accession>A0A2A4T6X1</accession>
<sequence>MKEYQAPWYRACIRILKILVPTRVVPALSLEPFFTYCNRYMIANNSESLSSEQELFKKKVKQFLLHCKAKEQKLIIEKKRRDFTLETMIANAPKLSSKAVDVFFEKSDEALVSPEIVAEIRSSMHQMRETINSMPNQKRFYILETMNFFSSQISIGKLIPALLMLSGNDQKKLIWEFSKPTFASINTNVEILVSTEEIFSPKSIHLDRGSLYLFVSDVAKVLVRLFDQSFLEQFSESRSPVELMLQIIEFSEKNVEQIYSNILDDPYELQKVILDFVSTIQSHNALYDYSLKRNEYYKLFIDQLTKPERFRGIAPEDVSKILAGCLITNQQCQVEEALLEAMTSDTLYSAPATIQARRQFVDGLAPSVVYRLINRFMSNFQQLSKTNVGKDMSLIQTLSVRNILKTVWKNVIQVIEQGVSAINEGVTLMFNKITKVYATFAKEDARAFPTVGVKNAKGDETVPMDPACIARMSEAFSLVDTDLIAFRGEYDGASKKDYSYNARLFKQDESSMLKFQKVFEQVFNRIQSNSRVKMINYKGQRKIKEYYAAYCFEKYLICFGITHQKNVGSQLIQEKSLFPYVLLFKEGTEKNFGRVLSREVETENGTTIYNEVPLTGPNSGFYYEPLYHFLHLLPERTWNSSEVQTCVKFLVRELHQIKKNSGQLLFCETLPELEED</sequence>
<name>A0A2A4T6X1_9DELT</name>
<organism evidence="1 2">
    <name type="scientific">SAR324 cluster bacterium</name>
    <dbReference type="NCBI Taxonomy" id="2024889"/>
    <lineage>
        <taxon>Bacteria</taxon>
        <taxon>Deltaproteobacteria</taxon>
        <taxon>SAR324 cluster</taxon>
    </lineage>
</organism>
<protein>
    <submittedName>
        <fullName evidence="1">Uncharacterized protein</fullName>
    </submittedName>
</protein>
<reference evidence="2" key="1">
    <citation type="submission" date="2017-08" db="EMBL/GenBank/DDBJ databases">
        <title>A dynamic microbial community with high functional redundancy inhabits the cold, oxic subseafloor aquifer.</title>
        <authorList>
            <person name="Tully B.J."/>
            <person name="Wheat C.G."/>
            <person name="Glazer B.T."/>
            <person name="Huber J.A."/>
        </authorList>
    </citation>
    <scope>NUCLEOTIDE SEQUENCE [LARGE SCALE GENOMIC DNA]</scope>
</reference>